<name>A0AAD8YHZ1_9STRA</name>
<gene>
    <name evidence="2" type="ORF">QTG54_003339</name>
</gene>
<feature type="compositionally biased region" description="Polar residues" evidence="1">
    <location>
        <begin position="357"/>
        <end position="366"/>
    </location>
</feature>
<feature type="region of interest" description="Disordered" evidence="1">
    <location>
        <begin position="126"/>
        <end position="150"/>
    </location>
</feature>
<evidence type="ECO:0000313" key="2">
    <source>
        <dbReference type="EMBL" id="KAK1745415.1"/>
    </source>
</evidence>
<feature type="region of interest" description="Disordered" evidence="1">
    <location>
        <begin position="173"/>
        <end position="272"/>
    </location>
</feature>
<protein>
    <submittedName>
        <fullName evidence="2">Uncharacterized protein</fullName>
    </submittedName>
</protein>
<feature type="region of interest" description="Disordered" evidence="1">
    <location>
        <begin position="378"/>
        <end position="397"/>
    </location>
</feature>
<sequence>MPHIPIPNSAEVFLNLKSQMRMSECRRDNPSDHVPRKRFNMCQQDADWAELSCRSTPMLPGFHDGSSESCCCCSAATAQQGCRKSQINVEAAIKEETTTMMQMPNASTCHHSYYVVNVGVNDDNTHATDKAVMPPAVDTSTEEKEDCDDESFESLLQRAKYTLKLVRIAQQNERTQLQQQRQHEESTPSSPLSSPRPNPTVKTSMREAPGSSQSQINAESETKQKQQLHYRQRREEAAEERKEQQQLLEEPRTNQPVEEATASISSSEPLHENQRTAMDIFLSSPTGLNWKELVNSMRESSYSSSRRDLMNLIQTITIHKQLDGLDDDDDNSSLTLSLSSGTPQPSQSQQSLQDSQRTAMESFLSSPTGLNWDDFVKSLGKEHDGHRGSSTAKNEEETMPIHNATVDVKPSLISTRWRQRKFQQHHHNQSSPTRDCCRLPKNEVSEARRSKGEMSLERRIEHVLTLTPTATISDTTYKPAGNVGSEMILSDLMTIDEDIALTQKRH</sequence>
<evidence type="ECO:0000256" key="1">
    <source>
        <dbReference type="SAM" id="MobiDB-lite"/>
    </source>
</evidence>
<proteinExistence type="predicted"/>
<dbReference type="AlphaFoldDB" id="A0AAD8YHZ1"/>
<feature type="region of interest" description="Disordered" evidence="1">
    <location>
        <begin position="323"/>
        <end position="366"/>
    </location>
</feature>
<feature type="compositionally biased region" description="Basic and acidic residues" evidence="1">
    <location>
        <begin position="378"/>
        <end position="387"/>
    </location>
</feature>
<evidence type="ECO:0000313" key="3">
    <source>
        <dbReference type="Proteomes" id="UP001224775"/>
    </source>
</evidence>
<keyword evidence="3" id="KW-1185">Reference proteome</keyword>
<feature type="compositionally biased region" description="Polar residues" evidence="1">
    <location>
        <begin position="210"/>
        <end position="225"/>
    </location>
</feature>
<feature type="compositionally biased region" description="Basic and acidic residues" evidence="1">
    <location>
        <begin position="233"/>
        <end position="252"/>
    </location>
</feature>
<feature type="compositionally biased region" description="Low complexity" evidence="1">
    <location>
        <begin position="332"/>
        <end position="356"/>
    </location>
</feature>
<accession>A0AAD8YHZ1</accession>
<dbReference type="EMBL" id="JATAAI010000005">
    <property type="protein sequence ID" value="KAK1745415.1"/>
    <property type="molecule type" value="Genomic_DNA"/>
</dbReference>
<reference evidence="2" key="1">
    <citation type="submission" date="2023-06" db="EMBL/GenBank/DDBJ databases">
        <title>Survivors Of The Sea: Transcriptome response of Skeletonema marinoi to long-term dormancy.</title>
        <authorList>
            <person name="Pinder M.I.M."/>
            <person name="Kourtchenko O."/>
            <person name="Robertson E.K."/>
            <person name="Larsson T."/>
            <person name="Maumus F."/>
            <person name="Osuna-Cruz C.M."/>
            <person name="Vancaester E."/>
            <person name="Stenow R."/>
            <person name="Vandepoele K."/>
            <person name="Ploug H."/>
            <person name="Bruchert V."/>
            <person name="Godhe A."/>
            <person name="Topel M."/>
        </authorList>
    </citation>
    <scope>NUCLEOTIDE SEQUENCE</scope>
    <source>
        <strain evidence="2">R05AC</strain>
    </source>
</reference>
<comment type="caution">
    <text evidence="2">The sequence shown here is derived from an EMBL/GenBank/DDBJ whole genome shotgun (WGS) entry which is preliminary data.</text>
</comment>
<dbReference type="Proteomes" id="UP001224775">
    <property type="component" value="Unassembled WGS sequence"/>
</dbReference>
<organism evidence="2 3">
    <name type="scientific">Skeletonema marinoi</name>
    <dbReference type="NCBI Taxonomy" id="267567"/>
    <lineage>
        <taxon>Eukaryota</taxon>
        <taxon>Sar</taxon>
        <taxon>Stramenopiles</taxon>
        <taxon>Ochrophyta</taxon>
        <taxon>Bacillariophyta</taxon>
        <taxon>Coscinodiscophyceae</taxon>
        <taxon>Thalassiosirophycidae</taxon>
        <taxon>Thalassiosirales</taxon>
        <taxon>Skeletonemataceae</taxon>
        <taxon>Skeletonema</taxon>
        <taxon>Skeletonema marinoi-dohrnii complex</taxon>
    </lineage>
</organism>